<protein>
    <submittedName>
        <fullName evidence="1">Uncharacterized protein</fullName>
    </submittedName>
</protein>
<reference evidence="1 2" key="1">
    <citation type="submission" date="2022-10" db="EMBL/GenBank/DDBJ databases">
        <title>Chitinophaga nivalis PC15 sp. nov., isolated from Pyeongchang county, South Korea.</title>
        <authorList>
            <person name="Trinh H.N."/>
        </authorList>
    </citation>
    <scope>NUCLEOTIDE SEQUENCE [LARGE SCALE GENOMIC DNA]</scope>
    <source>
        <strain evidence="1 2">PC14</strain>
    </source>
</reference>
<gene>
    <name evidence="1" type="ORF">OL497_08450</name>
</gene>
<dbReference type="EMBL" id="JAPDNS010000001">
    <property type="protein sequence ID" value="MCW3483920.1"/>
    <property type="molecule type" value="Genomic_DNA"/>
</dbReference>
<dbReference type="Proteomes" id="UP001207742">
    <property type="component" value="Unassembled WGS sequence"/>
</dbReference>
<comment type="caution">
    <text evidence="1">The sequence shown here is derived from an EMBL/GenBank/DDBJ whole genome shotgun (WGS) entry which is preliminary data.</text>
</comment>
<evidence type="ECO:0000313" key="2">
    <source>
        <dbReference type="Proteomes" id="UP001207742"/>
    </source>
</evidence>
<dbReference type="RefSeq" id="WP_264729439.1">
    <property type="nucleotide sequence ID" value="NZ_JAPDNR010000001.1"/>
</dbReference>
<accession>A0ABT3IIX4</accession>
<name>A0ABT3IIX4_9BACT</name>
<evidence type="ECO:0000313" key="1">
    <source>
        <dbReference type="EMBL" id="MCW3483920.1"/>
    </source>
</evidence>
<keyword evidence="2" id="KW-1185">Reference proteome</keyword>
<sequence length="181" mass="20504">MYLQYWKTRLWVIIFFLLNNGVVAYSQSVNGIPLKSSGPLILAADAGVGHDYSYFKIVDGVIHIEMNVRTFEVAKEWKIFDKATITAIMPGSRADSVFVTNTINTKLERYVYEQVGHFIDTLPYKIPIILNEIFSESYKERRAALAFIKPADITTIRFLSKAEAHDKYGAAVLFGAIEITK</sequence>
<proteinExistence type="predicted"/>
<organism evidence="1 2">
    <name type="scientific">Chitinophaga nivalis</name>
    <dbReference type="NCBI Taxonomy" id="2991709"/>
    <lineage>
        <taxon>Bacteria</taxon>
        <taxon>Pseudomonadati</taxon>
        <taxon>Bacteroidota</taxon>
        <taxon>Chitinophagia</taxon>
        <taxon>Chitinophagales</taxon>
        <taxon>Chitinophagaceae</taxon>
        <taxon>Chitinophaga</taxon>
    </lineage>
</organism>